<feature type="region of interest" description="Disordered" evidence="1">
    <location>
        <begin position="121"/>
        <end position="140"/>
    </location>
</feature>
<evidence type="ECO:0000256" key="1">
    <source>
        <dbReference type="SAM" id="MobiDB-lite"/>
    </source>
</evidence>
<name>A0A9K3L1K1_9STRA</name>
<proteinExistence type="predicted"/>
<dbReference type="OrthoDB" id="45004at2759"/>
<dbReference type="EMBL" id="JAGRRH010000016">
    <property type="protein sequence ID" value="KAG7353722.1"/>
    <property type="molecule type" value="Genomic_DNA"/>
</dbReference>
<accession>A0A9K3L1K1</accession>
<evidence type="ECO:0000313" key="2">
    <source>
        <dbReference type="EMBL" id="KAG7353722.1"/>
    </source>
</evidence>
<gene>
    <name evidence="2" type="ORF">IV203_003077</name>
</gene>
<dbReference type="AlphaFoldDB" id="A0A9K3L1K1"/>
<keyword evidence="3" id="KW-1185">Reference proteome</keyword>
<sequence>MKFCGVCRRPRTTCSTAVLTCLMLFQSSTLLFVDAFFRRNSAVTEDSTIGWISNTATANGRNVAETAAATTTTRSSSARTTTTTTNRSATSSTVVVVDDRRTFLRPNTDFVTRQEQQQFQKLKDESKTFHDDSGGGENTHQEDLVFEGTFEYESELLPMATTSSPEDLMEFFLRPENRDLVLKGGGNPCDIIPPSQHLYDEWTKNSKVVQSVPPDGQNEEILAIYSDVHLAPGLSISATSYTGCKVLQQPHTKLPYYEFTLVKEEYQGKGRRPMVWVFDKVTGKHSKSNTNGMLSTNTNVHDGSSNRTYALSRVTIQPDLQQNGCRIRYYGHVKVVSKLPKGMLRIFQCRNEASNPKYRNP</sequence>
<protein>
    <submittedName>
        <fullName evidence="2">Uncharacterized protein</fullName>
    </submittedName>
</protein>
<reference evidence="2" key="1">
    <citation type="journal article" date="2021" name="Sci. Rep.">
        <title>Diploid genomic architecture of Nitzschia inconspicua, an elite biomass production diatom.</title>
        <authorList>
            <person name="Oliver A."/>
            <person name="Podell S."/>
            <person name="Pinowska A."/>
            <person name="Traller J.C."/>
            <person name="Smith S.R."/>
            <person name="McClure R."/>
            <person name="Beliaev A."/>
            <person name="Bohutskyi P."/>
            <person name="Hill E.A."/>
            <person name="Rabines A."/>
            <person name="Zheng H."/>
            <person name="Allen L.Z."/>
            <person name="Kuo A."/>
            <person name="Grigoriev I.V."/>
            <person name="Allen A.E."/>
            <person name="Hazlebeck D."/>
            <person name="Allen E.E."/>
        </authorList>
    </citation>
    <scope>NUCLEOTIDE SEQUENCE</scope>
    <source>
        <strain evidence="2">Hildebrandi</strain>
    </source>
</reference>
<comment type="caution">
    <text evidence="2">The sequence shown here is derived from an EMBL/GenBank/DDBJ whole genome shotgun (WGS) entry which is preliminary data.</text>
</comment>
<organism evidence="2 3">
    <name type="scientific">Nitzschia inconspicua</name>
    <dbReference type="NCBI Taxonomy" id="303405"/>
    <lineage>
        <taxon>Eukaryota</taxon>
        <taxon>Sar</taxon>
        <taxon>Stramenopiles</taxon>
        <taxon>Ochrophyta</taxon>
        <taxon>Bacillariophyta</taxon>
        <taxon>Bacillariophyceae</taxon>
        <taxon>Bacillariophycidae</taxon>
        <taxon>Bacillariales</taxon>
        <taxon>Bacillariaceae</taxon>
        <taxon>Nitzschia</taxon>
    </lineage>
</organism>
<evidence type="ECO:0000313" key="3">
    <source>
        <dbReference type="Proteomes" id="UP000693970"/>
    </source>
</evidence>
<feature type="region of interest" description="Disordered" evidence="1">
    <location>
        <begin position="68"/>
        <end position="90"/>
    </location>
</feature>
<reference evidence="2" key="2">
    <citation type="submission" date="2021-04" db="EMBL/GenBank/DDBJ databases">
        <authorList>
            <person name="Podell S."/>
        </authorList>
    </citation>
    <scope>NUCLEOTIDE SEQUENCE</scope>
    <source>
        <strain evidence="2">Hildebrandi</strain>
    </source>
</reference>
<dbReference type="Proteomes" id="UP000693970">
    <property type="component" value="Unassembled WGS sequence"/>
</dbReference>